<evidence type="ECO:0000313" key="2">
    <source>
        <dbReference type="EMBL" id="TQN47705.1"/>
    </source>
</evidence>
<protein>
    <submittedName>
        <fullName evidence="2">Uncharacterized protein</fullName>
    </submittedName>
</protein>
<evidence type="ECO:0000313" key="3">
    <source>
        <dbReference type="Proteomes" id="UP000320085"/>
    </source>
</evidence>
<keyword evidence="1" id="KW-1133">Transmembrane helix</keyword>
<comment type="caution">
    <text evidence="2">The sequence shown here is derived from an EMBL/GenBank/DDBJ whole genome shotgun (WGS) entry which is preliminary data.</text>
</comment>
<proteinExistence type="predicted"/>
<evidence type="ECO:0000256" key="1">
    <source>
        <dbReference type="SAM" id="Phobius"/>
    </source>
</evidence>
<organism evidence="2 3">
    <name type="scientific">Humibacillus xanthopallidus</name>
    <dbReference type="NCBI Taxonomy" id="412689"/>
    <lineage>
        <taxon>Bacteria</taxon>
        <taxon>Bacillati</taxon>
        <taxon>Actinomycetota</taxon>
        <taxon>Actinomycetes</taxon>
        <taxon>Micrococcales</taxon>
        <taxon>Intrasporangiaceae</taxon>
        <taxon>Humibacillus</taxon>
    </lineage>
</organism>
<reference evidence="2 3" key="1">
    <citation type="submission" date="2019-06" db="EMBL/GenBank/DDBJ databases">
        <title>Sequencing the genomes of 1000 actinobacteria strains.</title>
        <authorList>
            <person name="Klenk H.-P."/>
        </authorList>
    </citation>
    <scope>NUCLEOTIDE SEQUENCE [LARGE SCALE GENOMIC DNA]</scope>
    <source>
        <strain evidence="2 3">DSM 21776</strain>
    </source>
</reference>
<dbReference type="EMBL" id="VFQF01000001">
    <property type="protein sequence ID" value="TQN47705.1"/>
    <property type="molecule type" value="Genomic_DNA"/>
</dbReference>
<keyword evidence="1" id="KW-0472">Membrane</keyword>
<feature type="transmembrane region" description="Helical" evidence="1">
    <location>
        <begin position="93"/>
        <end position="112"/>
    </location>
</feature>
<name>A0A543PUF7_9MICO</name>
<dbReference type="Proteomes" id="UP000320085">
    <property type="component" value="Unassembled WGS sequence"/>
</dbReference>
<keyword evidence="1" id="KW-0812">Transmembrane</keyword>
<gene>
    <name evidence="2" type="ORF">FHX52_0815</name>
</gene>
<dbReference type="AlphaFoldDB" id="A0A543PUF7"/>
<dbReference type="RefSeq" id="WP_141820126.1">
    <property type="nucleotide sequence ID" value="NZ_BAAAQC010000005.1"/>
</dbReference>
<accession>A0A543PUF7</accession>
<feature type="transmembrane region" description="Helical" evidence="1">
    <location>
        <begin position="64"/>
        <end position="87"/>
    </location>
</feature>
<sequence>MKKKTATVANLPMVRIPEELPVPRPEEATDAIYNQMKQDVLLNLAASANATQVRIGEAFRGAIYMLWALFAVGIVSFSVSVFMGLTADDTADAVAAVGFGGISAGAFVSIFLTGPAERMELAGPRTAWLQTMISTYWLRVVTDKSLTERDMRAVQDRFNDTMRVYLTSMTRSHLVEDELEAASMRVEIEAPAA</sequence>